<dbReference type="Gene3D" id="3.40.50.1000">
    <property type="entry name" value="HAD superfamily/HAD-like"/>
    <property type="match status" value="1"/>
</dbReference>
<evidence type="ECO:0000256" key="1">
    <source>
        <dbReference type="ARBA" id="ARBA00022801"/>
    </source>
</evidence>
<dbReference type="InterPro" id="IPR023214">
    <property type="entry name" value="HAD_sf"/>
</dbReference>
<keyword evidence="3" id="KW-1185">Reference proteome</keyword>
<sequence length="233" mass="24426">MTDVHALAVDFGGTLARPGPSPDGHMVANALRKLAGAAIPQGFAETFDTVTRRLRQADQESNRQTPLAEQLCQAAEECGAALPDLDAAVEAVFTAVPDAEIGPDAARTLRNLHASGLVCVLACDTQRPEAVRRRTLGAAGILDCFDALVLSSTVGVRKPHPAFYAAVVEAAGHPANEILFVGDTPAKDAVAPVAYGMRSVLIADDRPVGLEPSIGVIRHISELPAYLEALHAR</sequence>
<gene>
    <name evidence="2" type="ORF">IEQ31_24520</name>
</gene>
<evidence type="ECO:0000313" key="3">
    <source>
        <dbReference type="Proteomes" id="UP000653231"/>
    </source>
</evidence>
<dbReference type="GO" id="GO:0016787">
    <property type="term" value="F:hydrolase activity"/>
    <property type="evidence" value="ECO:0007669"/>
    <property type="project" value="UniProtKB-KW"/>
</dbReference>
<evidence type="ECO:0000313" key="2">
    <source>
        <dbReference type="EMBL" id="MBD3146330.1"/>
    </source>
</evidence>
<keyword evidence="1 2" id="KW-0378">Hydrolase</keyword>
<accession>A0ABR8L5X0</accession>
<dbReference type="Proteomes" id="UP000653231">
    <property type="component" value="Unassembled WGS sequence"/>
</dbReference>
<dbReference type="PANTHER" id="PTHR43316:SF3">
    <property type="entry name" value="HALOACID DEHALOGENASE, TYPE II (AFU_ORTHOLOGUE AFUA_2G07750)-RELATED"/>
    <property type="match status" value="1"/>
</dbReference>
<dbReference type="NCBIfam" id="TIGR01509">
    <property type="entry name" value="HAD-SF-IA-v3"/>
    <property type="match status" value="1"/>
</dbReference>
<reference evidence="2 3" key="1">
    <citation type="submission" date="2020-09" db="EMBL/GenBank/DDBJ databases">
        <title>Actinomycete isolated from the Camponotus japonicus Mayr.</title>
        <authorList>
            <person name="Gong X."/>
        </authorList>
    </citation>
    <scope>NUCLEOTIDE SEQUENCE [LARGE SCALE GENOMIC DNA]</scope>
    <source>
        <strain evidence="2 3">2C-HV3</strain>
    </source>
</reference>
<dbReference type="InterPro" id="IPR006439">
    <property type="entry name" value="HAD-SF_hydro_IA"/>
</dbReference>
<proteinExistence type="predicted"/>
<dbReference type="EMBL" id="JACXRZ010000019">
    <property type="protein sequence ID" value="MBD3146330.1"/>
    <property type="molecule type" value="Genomic_DNA"/>
</dbReference>
<dbReference type="InterPro" id="IPR051540">
    <property type="entry name" value="S-2-haloacid_dehalogenase"/>
</dbReference>
<dbReference type="RefSeq" id="WP_169981690.1">
    <property type="nucleotide sequence ID" value="NZ_JACXRZ010000019.1"/>
</dbReference>
<dbReference type="PANTHER" id="PTHR43316">
    <property type="entry name" value="HYDROLASE, HALOACID DELAHOGENASE-RELATED"/>
    <property type="match status" value="1"/>
</dbReference>
<dbReference type="SUPFAM" id="SSF56784">
    <property type="entry name" value="HAD-like"/>
    <property type="match status" value="1"/>
</dbReference>
<dbReference type="PRINTS" id="PR00413">
    <property type="entry name" value="HADHALOGNASE"/>
</dbReference>
<comment type="caution">
    <text evidence="2">The sequence shown here is derived from an EMBL/GenBank/DDBJ whole genome shotgun (WGS) entry which is preliminary data.</text>
</comment>
<protein>
    <submittedName>
        <fullName evidence="2">HAD family hydrolase</fullName>
    </submittedName>
</protein>
<dbReference type="Pfam" id="PF00702">
    <property type="entry name" value="Hydrolase"/>
    <property type="match status" value="1"/>
</dbReference>
<dbReference type="InterPro" id="IPR036412">
    <property type="entry name" value="HAD-like_sf"/>
</dbReference>
<name>A0ABR8L5X0_9ACTN</name>
<organism evidence="2 3">
    <name type="scientific">Microbispora bryophytorum subsp. camponoti</name>
    <dbReference type="NCBI Taxonomy" id="1677852"/>
    <lineage>
        <taxon>Bacteria</taxon>
        <taxon>Bacillati</taxon>
        <taxon>Actinomycetota</taxon>
        <taxon>Actinomycetes</taxon>
        <taxon>Streptosporangiales</taxon>
        <taxon>Streptosporangiaceae</taxon>
        <taxon>Microbispora</taxon>
    </lineage>
</organism>